<name>A0A4Z2FII4_9TELE</name>
<evidence type="ECO:0000313" key="3">
    <source>
        <dbReference type="EMBL" id="TNN40102.1"/>
    </source>
</evidence>
<dbReference type="OrthoDB" id="6369810at2759"/>
<comment type="caution">
    <text evidence="3">The sequence shown here is derived from an EMBL/GenBank/DDBJ whole genome shotgun (WGS) entry which is preliminary data.</text>
</comment>
<dbReference type="InterPro" id="IPR018378">
    <property type="entry name" value="C-type_lectin_CS"/>
</dbReference>
<protein>
    <submittedName>
        <fullName evidence="3">Macrophage mannose receptor 1</fullName>
    </submittedName>
</protein>
<dbReference type="AlphaFoldDB" id="A0A4Z2FII4"/>
<keyword evidence="3" id="KW-0675">Receptor</keyword>
<keyword evidence="4" id="KW-1185">Reference proteome</keyword>
<feature type="domain" description="C-type lectin" evidence="2">
    <location>
        <begin position="111"/>
        <end position="223"/>
    </location>
</feature>
<dbReference type="InterPro" id="IPR016186">
    <property type="entry name" value="C-type_lectin-like/link_sf"/>
</dbReference>
<feature type="domain" description="C-type lectin" evidence="2">
    <location>
        <begin position="1"/>
        <end position="108"/>
    </location>
</feature>
<evidence type="ECO:0000259" key="2">
    <source>
        <dbReference type="PROSITE" id="PS50041"/>
    </source>
</evidence>
<dbReference type="PANTHER" id="PTHR45784">
    <property type="entry name" value="C-TYPE LECTIN DOMAIN FAMILY 20 MEMBER A-RELATED"/>
    <property type="match status" value="1"/>
</dbReference>
<evidence type="ECO:0000313" key="4">
    <source>
        <dbReference type="Proteomes" id="UP000314294"/>
    </source>
</evidence>
<dbReference type="PROSITE" id="PS00615">
    <property type="entry name" value="C_TYPE_LECTIN_1"/>
    <property type="match status" value="1"/>
</dbReference>
<reference evidence="3 4" key="1">
    <citation type="submission" date="2019-03" db="EMBL/GenBank/DDBJ databases">
        <title>First draft genome of Liparis tanakae, snailfish: a comprehensive survey of snailfish specific genes.</title>
        <authorList>
            <person name="Kim W."/>
            <person name="Song I."/>
            <person name="Jeong J.-H."/>
            <person name="Kim D."/>
            <person name="Kim S."/>
            <person name="Ryu S."/>
            <person name="Song J.Y."/>
            <person name="Lee S.K."/>
        </authorList>
    </citation>
    <scope>NUCLEOTIDE SEQUENCE [LARGE SCALE GENOMIC DNA]</scope>
    <source>
        <tissue evidence="3">Muscle</tissue>
    </source>
</reference>
<dbReference type="InterPro" id="IPR001304">
    <property type="entry name" value="C-type_lectin-like"/>
</dbReference>
<evidence type="ECO:0000256" key="1">
    <source>
        <dbReference type="ARBA" id="ARBA00023157"/>
    </source>
</evidence>
<dbReference type="SUPFAM" id="SSF56436">
    <property type="entry name" value="C-type lectin-like"/>
    <property type="match status" value="2"/>
</dbReference>
<gene>
    <name evidence="3" type="primary">Mrc1_12</name>
    <name evidence="3" type="ORF">EYF80_049728</name>
</gene>
<dbReference type="SMART" id="SM00034">
    <property type="entry name" value="CLECT"/>
    <property type="match status" value="2"/>
</dbReference>
<dbReference type="PANTHER" id="PTHR45784:SF3">
    <property type="entry name" value="C-TYPE LECTIN DOMAIN FAMILY 4 MEMBER K-LIKE-RELATED"/>
    <property type="match status" value="1"/>
</dbReference>
<organism evidence="3 4">
    <name type="scientific">Liparis tanakae</name>
    <name type="common">Tanaka's snailfish</name>
    <dbReference type="NCBI Taxonomy" id="230148"/>
    <lineage>
        <taxon>Eukaryota</taxon>
        <taxon>Metazoa</taxon>
        <taxon>Chordata</taxon>
        <taxon>Craniata</taxon>
        <taxon>Vertebrata</taxon>
        <taxon>Euteleostomi</taxon>
        <taxon>Actinopterygii</taxon>
        <taxon>Neopterygii</taxon>
        <taxon>Teleostei</taxon>
        <taxon>Neoteleostei</taxon>
        <taxon>Acanthomorphata</taxon>
        <taxon>Eupercaria</taxon>
        <taxon>Perciformes</taxon>
        <taxon>Cottioidei</taxon>
        <taxon>Cottales</taxon>
        <taxon>Liparidae</taxon>
        <taxon>Liparis</taxon>
    </lineage>
</organism>
<dbReference type="Gene3D" id="3.10.100.10">
    <property type="entry name" value="Mannose-Binding Protein A, subunit A"/>
    <property type="match status" value="2"/>
</dbReference>
<dbReference type="CDD" id="cd03602">
    <property type="entry name" value="CLECT_1"/>
    <property type="match status" value="1"/>
</dbReference>
<dbReference type="Pfam" id="PF00059">
    <property type="entry name" value="Lectin_C"/>
    <property type="match status" value="2"/>
</dbReference>
<proteinExistence type="predicted"/>
<keyword evidence="1" id="KW-1015">Disulfide bond</keyword>
<dbReference type="PROSITE" id="PS50041">
    <property type="entry name" value="C_TYPE_LECTIN_2"/>
    <property type="match status" value="2"/>
</dbReference>
<dbReference type="EMBL" id="SRLO01001218">
    <property type="protein sequence ID" value="TNN40102.1"/>
    <property type="molecule type" value="Genomic_DNA"/>
</dbReference>
<dbReference type="Proteomes" id="UP000314294">
    <property type="component" value="Unassembled WGS sequence"/>
</dbReference>
<sequence length="301" mass="35011">MTMTEAQSHCRENYKDLATIRDQNDLKNLNTLKTTIQSPAWIGLFYLVDNWKWSLSNASFYEPGEKDFRRWNDGEPNHHLSLENCINMLSDGKWNDMFCTRYYKSVCFDVRGPNTFVFIDTLMTWIEAQSYCREHHTDLASVRNMEENQMVQNLIPFEGEVWIGLYLDNWQWSDGSGSIFAEWNPLVPRPPDASSDACVAADFSADGKWETLDCNIKSAFICNIDVDAVPKQVVKVRLEKRSSSLDPNDPVVMEDLLKKLKQRLKDQGLDDDIQLSWRKQSDGKVFHKEEKTIEKKYIDEL</sequence>
<dbReference type="InterPro" id="IPR016187">
    <property type="entry name" value="CTDL_fold"/>
</dbReference>
<accession>A0A4Z2FII4</accession>